<protein>
    <submittedName>
        <fullName evidence="1">Uncharacterized protein</fullName>
    </submittedName>
</protein>
<dbReference type="EMBL" id="CAMXCT020002347">
    <property type="protein sequence ID" value="CAL1150917.1"/>
    <property type="molecule type" value="Genomic_DNA"/>
</dbReference>
<dbReference type="InterPro" id="IPR029063">
    <property type="entry name" value="SAM-dependent_MTases_sf"/>
</dbReference>
<dbReference type="EMBL" id="CAMXCT010002347">
    <property type="protein sequence ID" value="CAI3997542.1"/>
    <property type="molecule type" value="Genomic_DNA"/>
</dbReference>
<dbReference type="Proteomes" id="UP001152797">
    <property type="component" value="Unassembled WGS sequence"/>
</dbReference>
<dbReference type="EMBL" id="CAMXCT030002347">
    <property type="protein sequence ID" value="CAL4784854.1"/>
    <property type="molecule type" value="Genomic_DNA"/>
</dbReference>
<evidence type="ECO:0000313" key="3">
    <source>
        <dbReference type="Proteomes" id="UP001152797"/>
    </source>
</evidence>
<organism evidence="1">
    <name type="scientific">Cladocopium goreaui</name>
    <dbReference type="NCBI Taxonomy" id="2562237"/>
    <lineage>
        <taxon>Eukaryota</taxon>
        <taxon>Sar</taxon>
        <taxon>Alveolata</taxon>
        <taxon>Dinophyceae</taxon>
        <taxon>Suessiales</taxon>
        <taxon>Symbiodiniaceae</taxon>
        <taxon>Cladocopium</taxon>
    </lineage>
</organism>
<reference evidence="2" key="2">
    <citation type="submission" date="2024-04" db="EMBL/GenBank/DDBJ databases">
        <authorList>
            <person name="Chen Y."/>
            <person name="Shah S."/>
            <person name="Dougan E. K."/>
            <person name="Thang M."/>
            <person name="Chan C."/>
        </authorList>
    </citation>
    <scope>NUCLEOTIDE SEQUENCE [LARGE SCALE GENOMIC DNA]</scope>
</reference>
<proteinExistence type="predicted"/>
<evidence type="ECO:0000313" key="2">
    <source>
        <dbReference type="EMBL" id="CAL1150917.1"/>
    </source>
</evidence>
<evidence type="ECO:0000313" key="1">
    <source>
        <dbReference type="EMBL" id="CAI3997542.1"/>
    </source>
</evidence>
<keyword evidence="3" id="KW-1185">Reference proteome</keyword>
<accession>A0A9P1CUV6</accession>
<sequence>MALEPIQDGRDSKWQKNCVLRVGGVEVTVYTSNVRQSECALADALAIFNCSSSTKKRFERFKTWLPFIKEYHSRMWPGVDFCLLQTKFSENSGQREQDTWLARRTVSTSVLFATVAYMYNFLRRKLVDRARAHAGVVQLLGLLVASIGKFKVEHVKCGQSGDHVEVFQLMTDHQGRVCITSFFDRHFWEEHAKKEWKKDLQNHAKTWATVNLAFNDHCYISLVDLLAFLLDPDHSEQFSDCAVPCALGVLTEFAFVVDTNLEAMCREITSINAGTKRKRVSSDVFQFYVEQIANKVYTDGSSVAKKPLELMWVFSPEKGKGVYDMLSESMLTRAARFAQLCWRVLLREIGAKTLQALIQRTVNMSEKLDRQVSFTCVRTHEINKSCRQLIRDHVNWCAQVTDVHHSVPCIHGDITNIMPKGSFDPSACFKTKMKQIEQAKLCRGQFCFTHNQSCPVFGQEAAESDFDMSGLPCPDMSRAGKGLREEGPTDLSLHMIWALYSRHYNIRILRVCPADLGHFGVARDRIYLIMSLKEAVIEVVDPIQMYAKVKEYVQSFVRTEPKDYWVSTTAEYVKEAEKTAKRERESVSYVCDLYAHKFGKNPQADSNLIVNLSDNPKKRLSWSGTSGSLPTFRTNSNRFYSIAREQWMTPRDRLSALGLPVTPEASLSMGVPMLPVADDLRASSVAGNSFHFGNATTVQFVALSCYKIIR</sequence>
<comment type="caution">
    <text evidence="1">The sequence shown here is derived from an EMBL/GenBank/DDBJ whole genome shotgun (WGS) entry which is preliminary data.</text>
</comment>
<reference evidence="1" key="1">
    <citation type="submission" date="2022-10" db="EMBL/GenBank/DDBJ databases">
        <authorList>
            <person name="Chen Y."/>
            <person name="Dougan E. K."/>
            <person name="Chan C."/>
            <person name="Rhodes N."/>
            <person name="Thang M."/>
        </authorList>
    </citation>
    <scope>NUCLEOTIDE SEQUENCE</scope>
</reference>
<dbReference type="SUPFAM" id="SSF53335">
    <property type="entry name" value="S-adenosyl-L-methionine-dependent methyltransferases"/>
    <property type="match status" value="1"/>
</dbReference>
<name>A0A9P1CUV6_9DINO</name>
<dbReference type="AlphaFoldDB" id="A0A9P1CUV6"/>
<gene>
    <name evidence="1" type="ORF">C1SCF055_LOCUS23916</name>
</gene>